<feature type="region of interest" description="Disordered" evidence="5">
    <location>
        <begin position="669"/>
        <end position="695"/>
    </location>
</feature>
<evidence type="ECO:0000256" key="5">
    <source>
        <dbReference type="SAM" id="MobiDB-lite"/>
    </source>
</evidence>
<protein>
    <recommendedName>
        <fullName evidence="6">PHD-type domain-containing protein</fullName>
    </recommendedName>
</protein>
<feature type="compositionally biased region" description="Gly residues" evidence="5">
    <location>
        <begin position="99"/>
        <end position="111"/>
    </location>
</feature>
<evidence type="ECO:0000256" key="3">
    <source>
        <dbReference type="ARBA" id="ARBA00022833"/>
    </source>
</evidence>
<dbReference type="SMART" id="SM00249">
    <property type="entry name" value="PHD"/>
    <property type="match status" value="2"/>
</dbReference>
<feature type="region of interest" description="Disordered" evidence="5">
    <location>
        <begin position="330"/>
        <end position="384"/>
    </location>
</feature>
<accession>A0A9W7CC86</accession>
<evidence type="ECO:0000313" key="8">
    <source>
        <dbReference type="Proteomes" id="UP001165082"/>
    </source>
</evidence>
<dbReference type="InterPro" id="IPR011011">
    <property type="entry name" value="Znf_FYVE_PHD"/>
</dbReference>
<evidence type="ECO:0000256" key="2">
    <source>
        <dbReference type="ARBA" id="ARBA00022771"/>
    </source>
</evidence>
<keyword evidence="1" id="KW-0479">Metal-binding</keyword>
<feature type="compositionally biased region" description="Pro residues" evidence="5">
    <location>
        <begin position="371"/>
        <end position="381"/>
    </location>
</feature>
<dbReference type="InterPro" id="IPR019787">
    <property type="entry name" value="Znf_PHD-finger"/>
</dbReference>
<dbReference type="OrthoDB" id="47526at2759"/>
<feature type="region of interest" description="Disordered" evidence="5">
    <location>
        <begin position="499"/>
        <end position="531"/>
    </location>
</feature>
<comment type="caution">
    <text evidence="7">The sequence shown here is derived from an EMBL/GenBank/DDBJ whole genome shotgun (WGS) entry which is preliminary data.</text>
</comment>
<feature type="compositionally biased region" description="Low complexity" evidence="5">
    <location>
        <begin position="508"/>
        <end position="525"/>
    </location>
</feature>
<dbReference type="PROSITE" id="PS50016">
    <property type="entry name" value="ZF_PHD_2"/>
    <property type="match status" value="1"/>
</dbReference>
<dbReference type="InterPro" id="IPR001965">
    <property type="entry name" value="Znf_PHD"/>
</dbReference>
<dbReference type="SUPFAM" id="SSF57903">
    <property type="entry name" value="FYVE/PHD zinc finger"/>
    <property type="match status" value="1"/>
</dbReference>
<feature type="compositionally biased region" description="Acidic residues" evidence="5">
    <location>
        <begin position="897"/>
        <end position="936"/>
    </location>
</feature>
<feature type="region of interest" description="Disordered" evidence="5">
    <location>
        <begin position="873"/>
        <end position="944"/>
    </location>
</feature>
<dbReference type="GO" id="GO:0008270">
    <property type="term" value="F:zinc ion binding"/>
    <property type="evidence" value="ECO:0007669"/>
    <property type="project" value="UniProtKB-KW"/>
</dbReference>
<gene>
    <name evidence="7" type="ORF">TrRE_jg10727</name>
</gene>
<keyword evidence="3" id="KW-0862">Zinc</keyword>
<evidence type="ECO:0000313" key="7">
    <source>
        <dbReference type="EMBL" id="GMI05682.1"/>
    </source>
</evidence>
<sequence length="944" mass="105395">METSSWQWPKGMVAATVPNSYFPMPAIEDEVEDFFSDNDLQTSVSTVVMERYMREFSSHVLENAGGFKEAIVGLDDLKMYKGKLVVRGERGDGGEEEGGGGGAAWGNGEGGPPQKKKAVRVSVRMCNSSSRTNVINYEQIDTMVKQMMIPTTNVANFLQKEPVYIVRATFPKYLRNPFKPDPCNIANRPDGNNFQLESFPRYNNNTMKNEDDVFGNSIVWCEHKNSKKSKKHSSSLANPSLGRNQQVVVDSVNGSVMKGTEHRKPSEVKIVVRLGGKLMLGHAASRGADFGTPLKGAHNAMAMVDVPKCVEGLAESIIVWNRGAGVETNDGNLSLPPPLAFPPESPTAPDVTSNARQRPTRKRQQTSRASPPTPAGTPPTPKKYQDGFVEPLILHVPLEDGPLRTVCLKPGNLSTKPINFNLNLIPPSSHEDPDDPAIQASYSCAVCKTTDSSESKMYKCFLCGLVAHQDCCYDEGMITGTGKRKRWICSVCNVAKTNNSSAPPPDMSSSTEGTTSSSPTPEQQSITPRPVRTARLLKNPNSKDASSSPDNSLSSDWKRPLHPCVMCHHVGGPMSPTPDNKWVHEGCRIFCYQVERKSTTCDKEMCALCGLFDTIRDPDAVTKRGLVRCCAKDCTVTFHPTCAEIYNAKVVQATKEFVKQETLVHEEVSKLREKNQKEEDTNKSKKEQKEREMLDKLREKHEVERAKRKADKRDLVNFKRRKYYESGSEKDEFSQAVINDEPLPTALLIKAEETRLKNSTMGKYAGYKMEREKDGFSEDEWFKLKVEDMLVTSEFALRFAHCETCEDEDNIVIPVAYCNLHHPDRSPEFNGLPPGGSDESYSPFVLPDRCPPSNANEALDAWQVAVKNREAQRERLNAQRRNQNQKKRRKKVTADEMFGEEEEEEEEEEGEGEEEGAEEEGEAIVEDEGGEKDEEGNERKKQRV</sequence>
<dbReference type="Proteomes" id="UP001165082">
    <property type="component" value="Unassembled WGS sequence"/>
</dbReference>
<feature type="region of interest" description="Disordered" evidence="5">
    <location>
        <begin position="89"/>
        <end position="115"/>
    </location>
</feature>
<feature type="compositionally biased region" description="Pro residues" evidence="5">
    <location>
        <begin position="335"/>
        <end position="346"/>
    </location>
</feature>
<dbReference type="Pfam" id="PF13832">
    <property type="entry name" value="zf-HC5HC2H_2"/>
    <property type="match status" value="1"/>
</dbReference>
<name>A0A9W7CC86_9STRA</name>
<feature type="domain" description="PHD-type" evidence="6">
    <location>
        <begin position="441"/>
        <end position="495"/>
    </location>
</feature>
<keyword evidence="2 4" id="KW-0863">Zinc-finger</keyword>
<dbReference type="EMBL" id="BRXZ01000123">
    <property type="protein sequence ID" value="GMI05682.1"/>
    <property type="molecule type" value="Genomic_DNA"/>
</dbReference>
<evidence type="ECO:0000256" key="4">
    <source>
        <dbReference type="PROSITE-ProRule" id="PRU00146"/>
    </source>
</evidence>
<evidence type="ECO:0000256" key="1">
    <source>
        <dbReference type="ARBA" id="ARBA00022723"/>
    </source>
</evidence>
<dbReference type="CDD" id="cd15489">
    <property type="entry name" value="PHD_SF"/>
    <property type="match status" value="1"/>
</dbReference>
<keyword evidence="8" id="KW-1185">Reference proteome</keyword>
<proteinExistence type="predicted"/>
<evidence type="ECO:0000259" key="6">
    <source>
        <dbReference type="PROSITE" id="PS50016"/>
    </source>
</evidence>
<reference evidence="7" key="1">
    <citation type="submission" date="2022-07" db="EMBL/GenBank/DDBJ databases">
        <title>Genome analysis of Parmales, a sister group of diatoms, reveals the evolutionary specialization of diatoms from phago-mixotrophs to photoautotrophs.</title>
        <authorList>
            <person name="Ban H."/>
            <person name="Sato S."/>
            <person name="Yoshikawa S."/>
            <person name="Kazumasa Y."/>
            <person name="Nakamura Y."/>
            <person name="Ichinomiya M."/>
            <person name="Saitoh K."/>
            <person name="Sato N."/>
            <person name="Blanc-Mathieu R."/>
            <person name="Endo H."/>
            <person name="Kuwata A."/>
            <person name="Ogata H."/>
        </authorList>
    </citation>
    <scope>NUCLEOTIDE SEQUENCE</scope>
</reference>
<organism evidence="7 8">
    <name type="scientific">Triparma retinervis</name>
    <dbReference type="NCBI Taxonomy" id="2557542"/>
    <lineage>
        <taxon>Eukaryota</taxon>
        <taxon>Sar</taxon>
        <taxon>Stramenopiles</taxon>
        <taxon>Ochrophyta</taxon>
        <taxon>Bolidophyceae</taxon>
        <taxon>Parmales</taxon>
        <taxon>Triparmaceae</taxon>
        <taxon>Triparma</taxon>
    </lineage>
</organism>
<dbReference type="AlphaFoldDB" id="A0A9W7CC86"/>